<reference evidence="3" key="1">
    <citation type="journal article" date="2019" name="Int. J. Syst. Evol. Microbiol.">
        <title>The Global Catalogue of Microorganisms (GCM) 10K type strain sequencing project: providing services to taxonomists for standard genome sequencing and annotation.</title>
        <authorList>
            <consortium name="The Broad Institute Genomics Platform"/>
            <consortium name="The Broad Institute Genome Sequencing Center for Infectious Disease"/>
            <person name="Wu L."/>
            <person name="Ma J."/>
        </authorList>
    </citation>
    <scope>NUCLEOTIDE SEQUENCE [LARGE SCALE GENOMIC DNA]</scope>
    <source>
        <strain evidence="3">JCM 13250</strain>
    </source>
</reference>
<keyword evidence="3" id="KW-1185">Reference proteome</keyword>
<keyword evidence="1" id="KW-0472">Membrane</keyword>
<gene>
    <name evidence="2" type="ORF">GCM10009682_32060</name>
</gene>
<organism evidence="2 3">
    <name type="scientific">Luedemannella flava</name>
    <dbReference type="NCBI Taxonomy" id="349316"/>
    <lineage>
        <taxon>Bacteria</taxon>
        <taxon>Bacillati</taxon>
        <taxon>Actinomycetota</taxon>
        <taxon>Actinomycetes</taxon>
        <taxon>Micromonosporales</taxon>
        <taxon>Micromonosporaceae</taxon>
        <taxon>Luedemannella</taxon>
    </lineage>
</organism>
<feature type="transmembrane region" description="Helical" evidence="1">
    <location>
        <begin position="31"/>
        <end position="51"/>
    </location>
</feature>
<name>A0ABN2M333_9ACTN</name>
<evidence type="ECO:0000313" key="3">
    <source>
        <dbReference type="Proteomes" id="UP001500218"/>
    </source>
</evidence>
<protein>
    <submittedName>
        <fullName evidence="2">Uncharacterized protein</fullName>
    </submittedName>
</protein>
<accession>A0ABN2M333</accession>
<keyword evidence="1" id="KW-0812">Transmembrane</keyword>
<evidence type="ECO:0000256" key="1">
    <source>
        <dbReference type="SAM" id="Phobius"/>
    </source>
</evidence>
<keyword evidence="1" id="KW-1133">Transmembrane helix</keyword>
<dbReference type="Proteomes" id="UP001500218">
    <property type="component" value="Unassembled WGS sequence"/>
</dbReference>
<dbReference type="RefSeq" id="WP_344131891.1">
    <property type="nucleotide sequence ID" value="NZ_BAAALT010000088.1"/>
</dbReference>
<proteinExistence type="predicted"/>
<evidence type="ECO:0000313" key="2">
    <source>
        <dbReference type="EMBL" id="GAA1807815.1"/>
    </source>
</evidence>
<sequence>MYPHGRYVDEPDEPADKPEPTWRRVLRRTKLVIFISVAVVIVILMYGYGLLRSSAGAVSVKAGDCLPATAVAEGASAGELDAVDCAGTGAAYQIVALMRDRSKSAQHETLCELLHPTSDGAIWVGRLGTGTALCLHEL</sequence>
<comment type="caution">
    <text evidence="2">The sequence shown here is derived from an EMBL/GenBank/DDBJ whole genome shotgun (WGS) entry which is preliminary data.</text>
</comment>
<dbReference type="EMBL" id="BAAALT010000088">
    <property type="protein sequence ID" value="GAA1807815.1"/>
    <property type="molecule type" value="Genomic_DNA"/>
</dbReference>